<dbReference type="InterPro" id="IPR027417">
    <property type="entry name" value="P-loop_NTPase"/>
</dbReference>
<comment type="caution">
    <text evidence="2">The sequence shown here is derived from an EMBL/GenBank/DDBJ whole genome shotgun (WGS) entry which is preliminary data.</text>
</comment>
<dbReference type="PANTHER" id="PTHR47691:SF3">
    <property type="entry name" value="HTH-TYPE TRANSCRIPTIONAL REGULATOR RV0890C-RELATED"/>
    <property type="match status" value="1"/>
</dbReference>
<accession>A0A7W7VTB3</accession>
<evidence type="ECO:0000259" key="1">
    <source>
        <dbReference type="SMART" id="SM00382"/>
    </source>
</evidence>
<evidence type="ECO:0000313" key="2">
    <source>
        <dbReference type="EMBL" id="MBB4921464.1"/>
    </source>
</evidence>
<dbReference type="PRINTS" id="PR00364">
    <property type="entry name" value="DISEASERSIST"/>
</dbReference>
<dbReference type="SUPFAM" id="SSF52540">
    <property type="entry name" value="P-loop containing nucleoside triphosphate hydrolases"/>
    <property type="match status" value="1"/>
</dbReference>
<dbReference type="RefSeq" id="WP_184933796.1">
    <property type="nucleotide sequence ID" value="NZ_JACHJV010000001.1"/>
</dbReference>
<reference evidence="2 3" key="1">
    <citation type="submission" date="2020-08" db="EMBL/GenBank/DDBJ databases">
        <title>Sequencing the genomes of 1000 actinobacteria strains.</title>
        <authorList>
            <person name="Klenk H.-P."/>
        </authorList>
    </citation>
    <scope>NUCLEOTIDE SEQUENCE [LARGE SCALE GENOMIC DNA]</scope>
    <source>
        <strain evidence="2 3">DSM 41654</strain>
    </source>
</reference>
<dbReference type="EMBL" id="JACHJV010000001">
    <property type="protein sequence ID" value="MBB4921464.1"/>
    <property type="molecule type" value="Genomic_DNA"/>
</dbReference>
<dbReference type="Proteomes" id="UP000540506">
    <property type="component" value="Unassembled WGS sequence"/>
</dbReference>
<dbReference type="PANTHER" id="PTHR47691">
    <property type="entry name" value="REGULATOR-RELATED"/>
    <property type="match status" value="1"/>
</dbReference>
<dbReference type="InterPro" id="IPR002182">
    <property type="entry name" value="NB-ARC"/>
</dbReference>
<protein>
    <submittedName>
        <fullName evidence="2">Tetratricopeptide (TPR) repeat protein</fullName>
    </submittedName>
</protein>
<dbReference type="SUPFAM" id="SSF48452">
    <property type="entry name" value="TPR-like"/>
    <property type="match status" value="3"/>
</dbReference>
<dbReference type="Gene3D" id="3.40.50.300">
    <property type="entry name" value="P-loop containing nucleotide triphosphate hydrolases"/>
    <property type="match status" value="1"/>
</dbReference>
<keyword evidence="3" id="KW-1185">Reference proteome</keyword>
<proteinExistence type="predicted"/>
<dbReference type="Pfam" id="PF00931">
    <property type="entry name" value="NB-ARC"/>
    <property type="match status" value="1"/>
</dbReference>
<dbReference type="SMART" id="SM00382">
    <property type="entry name" value="AAA"/>
    <property type="match status" value="1"/>
</dbReference>
<dbReference type="Gene3D" id="1.25.40.10">
    <property type="entry name" value="Tetratricopeptide repeat domain"/>
    <property type="match status" value="3"/>
</dbReference>
<dbReference type="InterPro" id="IPR011990">
    <property type="entry name" value="TPR-like_helical_dom_sf"/>
</dbReference>
<dbReference type="Pfam" id="PF13424">
    <property type="entry name" value="TPR_12"/>
    <property type="match status" value="1"/>
</dbReference>
<dbReference type="InterPro" id="IPR019734">
    <property type="entry name" value="TPR_rpt"/>
</dbReference>
<dbReference type="SMART" id="SM00028">
    <property type="entry name" value="TPR"/>
    <property type="match status" value="8"/>
</dbReference>
<gene>
    <name evidence="2" type="ORF">FHR34_000457</name>
</gene>
<organism evidence="2 3">
    <name type="scientific">Kitasatospora kifunensis</name>
    <name type="common">Streptomyces kifunensis</name>
    <dbReference type="NCBI Taxonomy" id="58351"/>
    <lineage>
        <taxon>Bacteria</taxon>
        <taxon>Bacillati</taxon>
        <taxon>Actinomycetota</taxon>
        <taxon>Actinomycetes</taxon>
        <taxon>Kitasatosporales</taxon>
        <taxon>Streptomycetaceae</taxon>
        <taxon>Kitasatospora</taxon>
    </lineage>
</organism>
<feature type="domain" description="AAA+ ATPase" evidence="1">
    <location>
        <begin position="232"/>
        <end position="367"/>
    </location>
</feature>
<name>A0A7W7VTB3_KITKI</name>
<dbReference type="Pfam" id="PF13176">
    <property type="entry name" value="TPR_7"/>
    <property type="match status" value="1"/>
</dbReference>
<dbReference type="InterPro" id="IPR003593">
    <property type="entry name" value="AAA+_ATPase"/>
</dbReference>
<dbReference type="GO" id="GO:0043531">
    <property type="term" value="F:ADP binding"/>
    <property type="evidence" value="ECO:0007669"/>
    <property type="project" value="InterPro"/>
</dbReference>
<sequence length="1533" mass="166079">MTPYALTGLGAQRFEELSQALALKTLGASVEVFGDGPDGGREATFQGLTHFPNPDTPWTGYGVLQAKFRSRPEGPGKDADWLIGHIKAELDAWGNPASHRVRKGRLPDYLLITTNVVLSAVAGNGGIDRVHEAVRERVRQLNLPLKAWEVWHYDKICRLLDNNEDVRHANADAILPGDVLARLHALLEELDASRTLSHSASYGLPRELRRLIGREEEVGEALAVLQAPNPDDRRPVLITGGPGMGKSSLALRLARLVEDQYPDGQYHLDLALATSEGAEVDLVSMLLQVLRPAGDRLPEGSSQRCALLRALLADRRVLLLVDDIVSEEALLEVLQMDGPFALVCTSRNRLSGLAGLLHCVEVGPLPTEHGEALVKAVAGPARLASTQTSELVHACGGHPLALQIAAAHLARRPKADADRFIKDISNPDHGLRALRAGQSAIEPVIERSFAALGPEQAHLLTVLGVLPHMSITVDVAATARATAKDLADVRLDVVAELLDELFELSLIEQIDEDRYVFHEILHRFARLKSASTTQECRETAIRHACLMTAARAESATESIGFTDEDATVPAPSNLKALQRLNADRPGAVALVELARKHQIWGPLVTLVADYTAALWHGSHWSEIQRVYQCVLEAGTQSDNPEWAVSALHNLALTAAHLGDSQRAADLYHQAAQTAHDANEPHLMHLAELAMGSLLVNLGRARDAIPYLRHGLPYWRLTNSQDVLAQALGNLGQAYLAIGQVRRAERYLRNSRTLLKAGTAADLWNRSSLSALLRAGGRMTEAAQQAVQDIERARAVGSRTWEAMALMALAETPPQDRPTSAPVDPLEAALAIYRDTGDIQGQVRALHRLGRQAAERAEIDTAAEYLSQCADLATDIGDYDHAAQSVAYLASFRARVGDLEDADAFFHQAQDMARLTSNPVSMAQVLQKNAEFVWRTGRIGQAVTLLTEAAGLLEGTEHKQARSQVTAALGEALVISGQWQEGARMLKQVVSDTSDDALPHTKAQASRALAILYSRRGLHAEAKTVITKALDTCERAGDAGGTLDARMALANVYARNHEWPEALTEYQEAEELAKAQKDLHMLLVAKTQAALCLLQGEEPDQAVADLDHLLPLAQQLGLHSLEASVHVNIGVHHAGSGDSTSALERFSQARSLIDDLGDDTLLAPCLMNLARCYKALGEVDTARRHAREAFGIHQRIGGWAEAGEALLELARLHAHGDPDATEPTIDDLLGTQKLQDRRVLESIRTRLQPADLHLPSPKDDDPRQQATALDGRRISIAASVQRELAGQDSTLLLARLANSRQTCDACGLLIDETGDAELLLLQHPEIDHVVVRLAHPHCVASQVLQLNGRPPKAPKEIAEVECIMFGGERAGIIVDCYGGFGSVDGGPVQDLVLDSLITAGFTDLRSLLNELEDGDVLDFRTIPPVHNSDVQARLEDNRLSVSGLVGDLLSSAPLNFFPHWYRAAREGTLIIVVGRNLQGMAADDMSYLLQAIDSGQAVGATVPLTVARPRRNAPCPCMMRTGRKFKHCCGSSGA</sequence>
<dbReference type="Pfam" id="PF13374">
    <property type="entry name" value="TPR_10"/>
    <property type="match status" value="1"/>
</dbReference>
<evidence type="ECO:0000313" key="3">
    <source>
        <dbReference type="Proteomes" id="UP000540506"/>
    </source>
</evidence>